<evidence type="ECO:0000313" key="1">
    <source>
        <dbReference type="EMBL" id="KAI3704156.1"/>
    </source>
</evidence>
<keyword evidence="2" id="KW-1185">Reference proteome</keyword>
<reference evidence="1 2" key="2">
    <citation type="journal article" date="2022" name="Mol. Ecol. Resour.">
        <title>The genomes of chicory, endive, great burdock and yacon provide insights into Asteraceae paleo-polyploidization history and plant inulin production.</title>
        <authorList>
            <person name="Fan W."/>
            <person name="Wang S."/>
            <person name="Wang H."/>
            <person name="Wang A."/>
            <person name="Jiang F."/>
            <person name="Liu H."/>
            <person name="Zhao H."/>
            <person name="Xu D."/>
            <person name="Zhang Y."/>
        </authorList>
    </citation>
    <scope>NUCLEOTIDE SEQUENCE [LARGE SCALE GENOMIC DNA]</scope>
    <source>
        <strain evidence="2">cv. Yunnan</strain>
        <tissue evidence="1">Leaves</tissue>
    </source>
</reference>
<dbReference type="EMBL" id="CM042042">
    <property type="protein sequence ID" value="KAI3704156.1"/>
    <property type="molecule type" value="Genomic_DNA"/>
</dbReference>
<dbReference type="Proteomes" id="UP001056120">
    <property type="component" value="Linkage Group LG25"/>
</dbReference>
<reference evidence="2" key="1">
    <citation type="journal article" date="2022" name="Mol. Ecol. Resour.">
        <title>The genomes of chicory, endive, great burdock and yacon provide insights into Asteraceae palaeo-polyploidization history and plant inulin production.</title>
        <authorList>
            <person name="Fan W."/>
            <person name="Wang S."/>
            <person name="Wang H."/>
            <person name="Wang A."/>
            <person name="Jiang F."/>
            <person name="Liu H."/>
            <person name="Zhao H."/>
            <person name="Xu D."/>
            <person name="Zhang Y."/>
        </authorList>
    </citation>
    <scope>NUCLEOTIDE SEQUENCE [LARGE SCALE GENOMIC DNA]</scope>
    <source>
        <strain evidence="2">cv. Yunnan</strain>
    </source>
</reference>
<evidence type="ECO:0000313" key="2">
    <source>
        <dbReference type="Proteomes" id="UP001056120"/>
    </source>
</evidence>
<organism evidence="1 2">
    <name type="scientific">Smallanthus sonchifolius</name>
    <dbReference type="NCBI Taxonomy" id="185202"/>
    <lineage>
        <taxon>Eukaryota</taxon>
        <taxon>Viridiplantae</taxon>
        <taxon>Streptophyta</taxon>
        <taxon>Embryophyta</taxon>
        <taxon>Tracheophyta</taxon>
        <taxon>Spermatophyta</taxon>
        <taxon>Magnoliopsida</taxon>
        <taxon>eudicotyledons</taxon>
        <taxon>Gunneridae</taxon>
        <taxon>Pentapetalae</taxon>
        <taxon>asterids</taxon>
        <taxon>campanulids</taxon>
        <taxon>Asterales</taxon>
        <taxon>Asteraceae</taxon>
        <taxon>Asteroideae</taxon>
        <taxon>Heliantheae alliance</taxon>
        <taxon>Millerieae</taxon>
        <taxon>Smallanthus</taxon>
    </lineage>
</organism>
<comment type="caution">
    <text evidence="1">The sequence shown here is derived from an EMBL/GenBank/DDBJ whole genome shotgun (WGS) entry which is preliminary data.</text>
</comment>
<sequence length="78" mass="8301">MVRSPGEQIRTLLFGKKSSISNLSKNVTSEIKTSITGKATSKDYDADSVVISSPVHPVIISSGERTELEKSSSASFNA</sequence>
<name>A0ACB9A3Q5_9ASTR</name>
<proteinExistence type="predicted"/>
<gene>
    <name evidence="1" type="ORF">L1987_74371</name>
</gene>
<protein>
    <submittedName>
        <fullName evidence="1">Uncharacterized protein</fullName>
    </submittedName>
</protein>
<accession>A0ACB9A3Q5</accession>